<comment type="cofactor">
    <cofactor evidence="1">
        <name>FAD</name>
        <dbReference type="ChEBI" id="CHEBI:57692"/>
    </cofactor>
</comment>
<evidence type="ECO:0000259" key="6">
    <source>
        <dbReference type="Pfam" id="PF01494"/>
    </source>
</evidence>
<protein>
    <submittedName>
        <fullName evidence="8">FAD-binding-3 domain-containing protein</fullName>
    </submittedName>
</protein>
<reference evidence="8" key="1">
    <citation type="submission" date="2020-05" db="EMBL/GenBank/DDBJ databases">
        <title>Mycena genomes resolve the evolution of fungal bioluminescence.</title>
        <authorList>
            <person name="Tsai I.J."/>
        </authorList>
    </citation>
    <scope>NUCLEOTIDE SEQUENCE</scope>
    <source>
        <strain evidence="8">CCC161011</strain>
    </source>
</reference>
<dbReference type="Gene3D" id="3.50.50.60">
    <property type="entry name" value="FAD/NAD(P)-binding domain"/>
    <property type="match status" value="1"/>
</dbReference>
<dbReference type="InterPro" id="IPR012941">
    <property type="entry name" value="Phe_hydrox_C_dim_dom"/>
</dbReference>
<comment type="similarity">
    <text evidence="2">Belongs to the PheA/TfdB FAD monooxygenase family.</text>
</comment>
<keyword evidence="9" id="KW-1185">Reference proteome</keyword>
<evidence type="ECO:0000313" key="8">
    <source>
        <dbReference type="EMBL" id="KAF7342093.1"/>
    </source>
</evidence>
<dbReference type="SUPFAM" id="SSF51905">
    <property type="entry name" value="FAD/NAD(P)-binding domain"/>
    <property type="match status" value="1"/>
</dbReference>
<dbReference type="InterPro" id="IPR050641">
    <property type="entry name" value="RIFMO-like"/>
</dbReference>
<dbReference type="EMBL" id="JACAZI010000017">
    <property type="protein sequence ID" value="KAF7342093.1"/>
    <property type="molecule type" value="Genomic_DNA"/>
</dbReference>
<dbReference type="OrthoDB" id="2690153at2759"/>
<dbReference type="Gene3D" id="3.30.70.2450">
    <property type="match status" value="1"/>
</dbReference>
<sequence>MASPSVLIVSPSLPFLQAIELLGQAGAGPSGLILALILLKNGVSVRIIDKEIKHRIGSRGSGIQPRTLELYDILGVLPNIQKAGEPVSPISTYEPGEIKPTKTFRLSEYVEPTPDTPHPNALNLSQDIHEEILRAHLQTLSCSVELGSELRAFEQFSDHVVARIVKTDSDGSQHEESTKFDWLIGTDGAHSVVRKQLGLSFLGETREEQHLALGDIVVEEGADPKFWHMWSQPPKLIALRSGGSTSKVFMFAYTGRPEALAHKTITREEFIEEFYAMTGRRDVKFGAATWLSNYRPNMRMVDKMQVGRVFIAGDAAHCHSPTGGQGLNSSVQDVANLGWKLALVHKGLAAPALLDTYSEERLRVIAQMLKLTTELYNKSFDNISAGKNMADAWARRGGNLGMLGINYYGSSIVLEDGAPLAGGASDAYSKGTSGCVQAAYRAPDAPGLVHVGSANDAPTTSLFAIFSVSVHTVLLFGGDESAHARVVEVLGRLPKEVVRAVQLLPRGQTASDSKTSALVLEDHAGHAYAGYGVRVDSLTVVVVRPDGVVGAVVSGAEGLERYFQKDLLVTFLSAICRSVLYSASINYTVCTSVRHSSAVVRVLVRRRS</sequence>
<feature type="domain" description="FAD-binding" evidence="6">
    <location>
        <begin position="26"/>
        <end position="370"/>
    </location>
</feature>
<dbReference type="PANTHER" id="PTHR43004:SF19">
    <property type="entry name" value="BINDING MONOOXYGENASE, PUTATIVE (JCVI)-RELATED"/>
    <property type="match status" value="1"/>
</dbReference>
<dbReference type="SUPFAM" id="SSF52833">
    <property type="entry name" value="Thioredoxin-like"/>
    <property type="match status" value="1"/>
</dbReference>
<dbReference type="GO" id="GO:0016709">
    <property type="term" value="F:oxidoreductase activity, acting on paired donors, with incorporation or reduction of molecular oxygen, NAD(P)H as one donor, and incorporation of one atom of oxygen"/>
    <property type="evidence" value="ECO:0007669"/>
    <property type="project" value="UniProtKB-ARBA"/>
</dbReference>
<dbReference type="InterPro" id="IPR038220">
    <property type="entry name" value="PHOX_C_sf"/>
</dbReference>
<dbReference type="AlphaFoldDB" id="A0A8H6XIE2"/>
<proteinExistence type="inferred from homology"/>
<dbReference type="InterPro" id="IPR036249">
    <property type="entry name" value="Thioredoxin-like_sf"/>
</dbReference>
<keyword evidence="5" id="KW-0560">Oxidoreductase</keyword>
<evidence type="ECO:0000256" key="4">
    <source>
        <dbReference type="ARBA" id="ARBA00022827"/>
    </source>
</evidence>
<feature type="domain" description="Phenol hydroxylase-like C-terminal dimerisation" evidence="7">
    <location>
        <begin position="521"/>
        <end position="565"/>
    </location>
</feature>
<evidence type="ECO:0000256" key="3">
    <source>
        <dbReference type="ARBA" id="ARBA00022630"/>
    </source>
</evidence>
<dbReference type="Pfam" id="PF07976">
    <property type="entry name" value="Phe_hydrox_dim"/>
    <property type="match status" value="1"/>
</dbReference>
<dbReference type="Proteomes" id="UP000620124">
    <property type="component" value="Unassembled WGS sequence"/>
</dbReference>
<comment type="caution">
    <text evidence="8">The sequence shown here is derived from an EMBL/GenBank/DDBJ whole genome shotgun (WGS) entry which is preliminary data.</text>
</comment>
<evidence type="ECO:0000256" key="1">
    <source>
        <dbReference type="ARBA" id="ARBA00001974"/>
    </source>
</evidence>
<keyword evidence="3" id="KW-0285">Flavoprotein</keyword>
<name>A0A8H6XIE2_9AGAR</name>
<dbReference type="InterPro" id="IPR002938">
    <property type="entry name" value="FAD-bd"/>
</dbReference>
<dbReference type="Gene3D" id="3.40.30.20">
    <property type="match status" value="1"/>
</dbReference>
<keyword evidence="4" id="KW-0274">FAD</keyword>
<dbReference type="PRINTS" id="PR00420">
    <property type="entry name" value="RNGMNOXGNASE"/>
</dbReference>
<evidence type="ECO:0000256" key="5">
    <source>
        <dbReference type="ARBA" id="ARBA00023002"/>
    </source>
</evidence>
<gene>
    <name evidence="8" type="ORF">MVEN_01796600</name>
</gene>
<dbReference type="Pfam" id="PF01494">
    <property type="entry name" value="FAD_binding_3"/>
    <property type="match status" value="1"/>
</dbReference>
<evidence type="ECO:0000313" key="9">
    <source>
        <dbReference type="Proteomes" id="UP000620124"/>
    </source>
</evidence>
<dbReference type="GO" id="GO:0071949">
    <property type="term" value="F:FAD binding"/>
    <property type="evidence" value="ECO:0007669"/>
    <property type="project" value="InterPro"/>
</dbReference>
<evidence type="ECO:0000256" key="2">
    <source>
        <dbReference type="ARBA" id="ARBA00007801"/>
    </source>
</evidence>
<accession>A0A8H6XIE2</accession>
<dbReference type="PANTHER" id="PTHR43004">
    <property type="entry name" value="TRK SYSTEM POTASSIUM UPTAKE PROTEIN"/>
    <property type="match status" value="1"/>
</dbReference>
<dbReference type="InterPro" id="IPR036188">
    <property type="entry name" value="FAD/NAD-bd_sf"/>
</dbReference>
<organism evidence="8 9">
    <name type="scientific">Mycena venus</name>
    <dbReference type="NCBI Taxonomy" id="2733690"/>
    <lineage>
        <taxon>Eukaryota</taxon>
        <taxon>Fungi</taxon>
        <taxon>Dikarya</taxon>
        <taxon>Basidiomycota</taxon>
        <taxon>Agaricomycotina</taxon>
        <taxon>Agaricomycetes</taxon>
        <taxon>Agaricomycetidae</taxon>
        <taxon>Agaricales</taxon>
        <taxon>Marasmiineae</taxon>
        <taxon>Mycenaceae</taxon>
        <taxon>Mycena</taxon>
    </lineage>
</organism>
<evidence type="ECO:0000259" key="7">
    <source>
        <dbReference type="Pfam" id="PF07976"/>
    </source>
</evidence>